<feature type="transmembrane region" description="Helical" evidence="3">
    <location>
        <begin position="158"/>
        <end position="179"/>
    </location>
</feature>
<evidence type="ECO:0000256" key="3">
    <source>
        <dbReference type="SAM" id="Phobius"/>
    </source>
</evidence>
<evidence type="ECO:0000256" key="2">
    <source>
        <dbReference type="SAM" id="MobiDB-lite"/>
    </source>
</evidence>
<feature type="transmembrane region" description="Helical" evidence="3">
    <location>
        <begin position="128"/>
        <end position="146"/>
    </location>
</feature>
<name>A0ABN6MM16_9ACTN</name>
<dbReference type="Proteomes" id="UP001320544">
    <property type="component" value="Chromosome"/>
</dbReference>
<feature type="transmembrane region" description="Helical" evidence="3">
    <location>
        <begin position="12"/>
        <end position="32"/>
    </location>
</feature>
<evidence type="ECO:0000259" key="4">
    <source>
        <dbReference type="Pfam" id="PF00892"/>
    </source>
</evidence>
<proteinExistence type="inferred from homology"/>
<keyword evidence="3" id="KW-0812">Transmembrane</keyword>
<feature type="transmembrane region" description="Helical" evidence="3">
    <location>
        <begin position="249"/>
        <end position="267"/>
    </location>
</feature>
<dbReference type="RefSeq" id="WP_244387088.1">
    <property type="nucleotide sequence ID" value="NZ_AP025564.1"/>
</dbReference>
<feature type="region of interest" description="Disordered" evidence="2">
    <location>
        <begin position="350"/>
        <end position="397"/>
    </location>
</feature>
<evidence type="ECO:0000313" key="5">
    <source>
        <dbReference type="EMBL" id="BDE97696.1"/>
    </source>
</evidence>
<dbReference type="InterPro" id="IPR000620">
    <property type="entry name" value="EamA_dom"/>
</dbReference>
<keyword evidence="3" id="KW-1133">Transmembrane helix</keyword>
<protein>
    <submittedName>
        <fullName evidence="5">EamA family transporter</fullName>
    </submittedName>
</protein>
<dbReference type="SUPFAM" id="SSF103481">
    <property type="entry name" value="Multidrug resistance efflux transporter EmrE"/>
    <property type="match status" value="2"/>
</dbReference>
<feature type="transmembrane region" description="Helical" evidence="3">
    <location>
        <begin position="102"/>
        <end position="119"/>
    </location>
</feature>
<dbReference type="InterPro" id="IPR037185">
    <property type="entry name" value="EmrE-like"/>
</dbReference>
<dbReference type="EMBL" id="AP025564">
    <property type="protein sequence ID" value="BDE97696.1"/>
    <property type="molecule type" value="Genomic_DNA"/>
</dbReference>
<feature type="transmembrane region" description="Helical" evidence="3">
    <location>
        <begin position="191"/>
        <end position="208"/>
    </location>
</feature>
<feature type="domain" description="EamA" evidence="4">
    <location>
        <begin position="10"/>
        <end position="142"/>
    </location>
</feature>
<evidence type="ECO:0000256" key="1">
    <source>
        <dbReference type="ARBA" id="ARBA00007362"/>
    </source>
</evidence>
<organism evidence="5 6">
    <name type="scientific">Raoultibacter timonensis</name>
    <dbReference type="NCBI Taxonomy" id="1907662"/>
    <lineage>
        <taxon>Bacteria</taxon>
        <taxon>Bacillati</taxon>
        <taxon>Actinomycetota</taxon>
        <taxon>Coriobacteriia</taxon>
        <taxon>Eggerthellales</taxon>
        <taxon>Eggerthellaceae</taxon>
        <taxon>Raoultibacter</taxon>
    </lineage>
</organism>
<dbReference type="PANTHER" id="PTHR22911">
    <property type="entry name" value="ACYL-MALONYL CONDENSING ENZYME-RELATED"/>
    <property type="match status" value="1"/>
</dbReference>
<feature type="transmembrane region" description="Helical" evidence="3">
    <location>
        <begin position="38"/>
        <end position="58"/>
    </location>
</feature>
<keyword evidence="3" id="KW-0472">Membrane</keyword>
<accession>A0ABN6MM16</accession>
<sequence length="397" mass="42588">MNPQAKYKLKGFIFMFLSSSAMGGIGAFGRYINAPGDFISFGRNFIGFITLTIAFLFISGSFKKIKETRFSPSMLLSGIFLGLLSGLYVISTQYTTLANASFLIYTGPIYSTILAAIFLKEKLEIKGILCIVAVVVGMLFIVGIITPEGLTLDLDPKWMFGNMIGLLSGVAYGLYLFVGRYREDCNSNVRSWWNFLFAFITILGLMAVDSLLSGGLKYTVKVDGVQQVDASGQIMTADWNIFTMDPTSWIVWVIAALVTGFIAFHLLAYATKMLKAGELAAISYQETIMASLLGLLLFGEVLTTFQLIGGGLIILGGVSQIFFSTNAANKQPAQLEVQAAGAIGAGPVDGDPLFASTDRSSMPDAVSTTEQGPLLDADRKPARAGEATAPSAAAKED</sequence>
<feature type="domain" description="EamA" evidence="4">
    <location>
        <begin position="245"/>
        <end position="316"/>
    </location>
</feature>
<reference evidence="5 6" key="1">
    <citation type="submission" date="2022-01" db="EMBL/GenBank/DDBJ databases">
        <title>Novel bile acid biosynthetic pathways are enriched in the microbiome of centenarians.</title>
        <authorList>
            <person name="Sato Y."/>
            <person name="Atarashi K."/>
            <person name="Plichta R.D."/>
            <person name="Arai Y."/>
            <person name="Sasajima S."/>
            <person name="Kearney M.S."/>
            <person name="Suda W."/>
            <person name="Takeshita K."/>
            <person name="Sasaki T."/>
            <person name="Okamoto S."/>
            <person name="Skelly N.A."/>
            <person name="Okamura Y."/>
            <person name="Vlamakis H."/>
            <person name="Li Y."/>
            <person name="Tanoue T."/>
            <person name="Takei H."/>
            <person name="Nittono H."/>
            <person name="Narushima S."/>
            <person name="Irie J."/>
            <person name="Itoh H."/>
            <person name="Moriya K."/>
            <person name="Sugiura Y."/>
            <person name="Suematsu M."/>
            <person name="Moritoki N."/>
            <person name="Shibata S."/>
            <person name="Littman R.D."/>
            <person name="Fischbach A.M."/>
            <person name="Uwamino Y."/>
            <person name="Inoue T."/>
            <person name="Honda A."/>
            <person name="Hattori M."/>
            <person name="Murai T."/>
            <person name="Xavier J.R."/>
            <person name="Hirose N."/>
            <person name="Honda K."/>
        </authorList>
    </citation>
    <scope>NUCLEOTIDE SEQUENCE [LARGE SCALE GENOMIC DNA]</scope>
    <source>
        <strain evidence="5 6">CE91-St30</strain>
    </source>
</reference>
<feature type="transmembrane region" description="Helical" evidence="3">
    <location>
        <begin position="70"/>
        <end position="90"/>
    </location>
</feature>
<comment type="similarity">
    <text evidence="1">Belongs to the EamA transporter family.</text>
</comment>
<gene>
    <name evidence="5" type="ORF">CE91St30_30290</name>
</gene>
<dbReference type="Pfam" id="PF00892">
    <property type="entry name" value="EamA"/>
    <property type="match status" value="2"/>
</dbReference>
<keyword evidence="6" id="KW-1185">Reference proteome</keyword>
<evidence type="ECO:0000313" key="6">
    <source>
        <dbReference type="Proteomes" id="UP001320544"/>
    </source>
</evidence>